<feature type="binding site" evidence="10">
    <location>
        <position position="121"/>
    </location>
    <ligand>
        <name>NAD(+)</name>
        <dbReference type="ChEBI" id="CHEBI:57540"/>
    </ligand>
</feature>
<feature type="active site" description="Nucleophile" evidence="8">
    <location>
        <position position="263"/>
    </location>
</feature>
<evidence type="ECO:0000256" key="5">
    <source>
        <dbReference type="ARBA" id="ARBA00023027"/>
    </source>
</evidence>
<feature type="binding site" evidence="10">
    <location>
        <position position="150"/>
    </location>
    <ligand>
        <name>NAD(+)</name>
        <dbReference type="ChEBI" id="CHEBI:57540"/>
    </ligand>
</feature>
<dbReference type="RefSeq" id="WP_064231268.1">
    <property type="nucleotide sequence ID" value="NZ_LVZK01000001.1"/>
</dbReference>
<dbReference type="PIRSF" id="PIRSF500134">
    <property type="entry name" value="UDPglc_DH_bac"/>
    <property type="match status" value="1"/>
</dbReference>
<feature type="binding site" evidence="9">
    <location>
        <begin position="252"/>
        <end position="256"/>
    </location>
    <ligand>
        <name>substrate</name>
    </ligand>
</feature>
<dbReference type="PIRSF" id="PIRSF000124">
    <property type="entry name" value="UDPglc_GDPman_dh"/>
    <property type="match status" value="1"/>
</dbReference>
<dbReference type="InterPro" id="IPR028357">
    <property type="entry name" value="UDPglc_DH_bac"/>
</dbReference>
<dbReference type="SUPFAM" id="SSF48179">
    <property type="entry name" value="6-phosphogluconate dehydrogenase C-terminal domain-like"/>
    <property type="match status" value="1"/>
</dbReference>
<dbReference type="Gene3D" id="1.20.5.100">
    <property type="entry name" value="Cytochrome c1, transmembrane anchor, C-terminal"/>
    <property type="match status" value="1"/>
</dbReference>
<keyword evidence="5 7" id="KW-0520">NAD</keyword>
<dbReference type="GO" id="GO:0003979">
    <property type="term" value="F:UDP-glucose 6-dehydrogenase activity"/>
    <property type="evidence" value="ECO:0007669"/>
    <property type="project" value="UniProtKB-EC"/>
</dbReference>
<dbReference type="EMBL" id="LVZK01000001">
    <property type="protein sequence ID" value="OAP86468.1"/>
    <property type="molecule type" value="Genomic_DNA"/>
</dbReference>
<dbReference type="Pfam" id="PF00984">
    <property type="entry name" value="UDPG_MGDP_dh"/>
    <property type="match status" value="1"/>
</dbReference>
<evidence type="ECO:0000313" key="13">
    <source>
        <dbReference type="Proteomes" id="UP000078368"/>
    </source>
</evidence>
<evidence type="ECO:0000256" key="3">
    <source>
        <dbReference type="ARBA" id="ARBA00012954"/>
    </source>
</evidence>
<proteinExistence type="inferred from homology"/>
<comment type="caution">
    <text evidence="12">The sequence shown here is derived from an EMBL/GenBank/DDBJ whole genome shotgun (WGS) entry which is preliminary data.</text>
</comment>
<dbReference type="Proteomes" id="UP000078368">
    <property type="component" value="Unassembled WGS sequence"/>
</dbReference>
<dbReference type="NCBIfam" id="TIGR03026">
    <property type="entry name" value="NDP-sugDHase"/>
    <property type="match status" value="1"/>
</dbReference>
<dbReference type="SUPFAM" id="SSF51735">
    <property type="entry name" value="NAD(P)-binding Rossmann-fold domains"/>
    <property type="match status" value="1"/>
</dbReference>
<dbReference type="OrthoDB" id="5193947at2"/>
<evidence type="ECO:0000256" key="4">
    <source>
        <dbReference type="ARBA" id="ARBA00023002"/>
    </source>
</evidence>
<organism evidence="12 13">
    <name type="scientific">Peptidiphaga gingivicola</name>
    <dbReference type="NCBI Taxonomy" id="2741497"/>
    <lineage>
        <taxon>Bacteria</taxon>
        <taxon>Bacillati</taxon>
        <taxon>Actinomycetota</taxon>
        <taxon>Actinomycetes</taxon>
        <taxon>Actinomycetales</taxon>
        <taxon>Actinomycetaceae</taxon>
        <taxon>Peptidiphaga</taxon>
    </lineage>
</organism>
<comment type="pathway">
    <text evidence="1">Nucleotide-sugar biosynthesis; UDP-alpha-D-glucuronate biosynthesis; UDP-alpha-D-glucuronate from UDP-alpha-D-glucose: step 1/1.</text>
</comment>
<dbReference type="InterPro" id="IPR036291">
    <property type="entry name" value="NAD(P)-bd_dom_sf"/>
</dbReference>
<name>A0A179B453_9ACTO</name>
<dbReference type="Pfam" id="PF03720">
    <property type="entry name" value="UDPG_MGDP_dh_C"/>
    <property type="match status" value="1"/>
</dbReference>
<evidence type="ECO:0000256" key="6">
    <source>
        <dbReference type="ARBA" id="ARBA00047473"/>
    </source>
</evidence>
<feature type="binding site" evidence="10">
    <location>
        <position position="266"/>
    </location>
    <ligand>
        <name>NAD(+)</name>
        <dbReference type="ChEBI" id="CHEBI:57540"/>
    </ligand>
</feature>
<comment type="similarity">
    <text evidence="2 7">Belongs to the UDP-glucose/GDP-mannose dehydrogenase family.</text>
</comment>
<reference evidence="12 13" key="1">
    <citation type="submission" date="2016-04" db="EMBL/GenBank/DDBJ databases">
        <title>Peptidophaga gingivicola gen. nov., sp. nov., isolated from human subgingival plaque.</title>
        <authorList>
            <person name="Beall C.J."/>
            <person name="Mokrzan E.M."/>
            <person name="Griffen A.L."/>
            <person name="Leys E.J."/>
        </authorList>
    </citation>
    <scope>NUCLEOTIDE SEQUENCE [LARGE SCALE GENOMIC DNA]</scope>
    <source>
        <strain evidence="12 13">BA112</strain>
    </source>
</reference>
<feature type="binding site" evidence="9">
    <location>
        <position position="260"/>
    </location>
    <ligand>
        <name>substrate</name>
    </ligand>
</feature>
<feature type="binding site" evidence="9">
    <location>
        <position position="325"/>
    </location>
    <ligand>
        <name>substrate</name>
    </ligand>
</feature>
<dbReference type="InterPro" id="IPR001732">
    <property type="entry name" value="UDP-Glc/GDP-Man_DH_N"/>
</dbReference>
<feature type="binding site" evidence="10">
    <location>
        <position position="30"/>
    </location>
    <ligand>
        <name>NAD(+)</name>
        <dbReference type="ChEBI" id="CHEBI:57540"/>
    </ligand>
</feature>
<dbReference type="InterPro" id="IPR036220">
    <property type="entry name" value="UDP-Glc/GDP-Man_DH_C_sf"/>
</dbReference>
<dbReference type="PANTHER" id="PTHR43750:SF3">
    <property type="entry name" value="UDP-GLUCOSE 6-DEHYDROGENASE TUAD"/>
    <property type="match status" value="1"/>
</dbReference>
<dbReference type="InterPro" id="IPR008927">
    <property type="entry name" value="6-PGluconate_DH-like_C_sf"/>
</dbReference>
<feature type="domain" description="UDP-glucose/GDP-mannose dehydrogenase C-terminal" evidence="11">
    <location>
        <begin position="318"/>
        <end position="420"/>
    </location>
</feature>
<keyword evidence="13" id="KW-1185">Reference proteome</keyword>
<feature type="binding site" evidence="10">
    <location>
        <position position="332"/>
    </location>
    <ligand>
        <name>NAD(+)</name>
        <dbReference type="ChEBI" id="CHEBI:57540"/>
    </ligand>
</feature>
<feature type="binding site" evidence="9">
    <location>
        <position position="207"/>
    </location>
    <ligand>
        <name>substrate</name>
    </ligand>
</feature>
<sequence>MKISVIGCGYLGAVHAVAMASLGHNVVGIDSNLAKISSLSSGQPTILEPGFEGLLREGLDSGRLAFSADPEAAGGARVHFIGVGTPQKPDSHAADLAFLDDAVDSLLPRLHEGDVVVGKSTVPVGTAAALEPRIRRAGACLVWNPEFLREGSAVRDTLEPDRLVYGLSCEEADARAGRDALDECYAALIAAGVPRLTMDFATAELVKVAANSFLATKISFINAMSQACDATGADVALLARALGFDERIGHRFLRAGIGFGGGCLPKDIRALRARAEELDLHEAFEFLAEVERINDGQRARTVEVLEGLTGGLEGRRVAVLGATFKPDTDDIRSSPALKMASALVERGARVTIADPAASAEAVAAEVEGAAFFADVEAAVAGAEAVLLCTEWEQYVRLDPARIGELVSERVVVDGRNALDPDAWKRAGWTYRGVGKR</sequence>
<evidence type="ECO:0000256" key="8">
    <source>
        <dbReference type="PIRSR" id="PIRSR500134-1"/>
    </source>
</evidence>
<feature type="binding site" evidence="10">
    <location>
        <position position="85"/>
    </location>
    <ligand>
        <name>NAD(+)</name>
        <dbReference type="ChEBI" id="CHEBI:57540"/>
    </ligand>
</feature>
<evidence type="ECO:0000256" key="2">
    <source>
        <dbReference type="ARBA" id="ARBA00006601"/>
    </source>
</evidence>
<dbReference type="Gene3D" id="3.40.50.720">
    <property type="entry name" value="NAD(P)-binding Rossmann-like Domain"/>
    <property type="match status" value="2"/>
</dbReference>
<accession>A0A179B453</accession>
<evidence type="ECO:0000256" key="10">
    <source>
        <dbReference type="PIRSR" id="PIRSR500134-3"/>
    </source>
</evidence>
<dbReference type="STRING" id="1823756.A4H34_04855"/>
<evidence type="ECO:0000259" key="11">
    <source>
        <dbReference type="SMART" id="SM00984"/>
    </source>
</evidence>
<dbReference type="InterPro" id="IPR017476">
    <property type="entry name" value="UDP-Glc/GDP-Man"/>
</dbReference>
<protein>
    <recommendedName>
        <fullName evidence="3 7">UDP-glucose 6-dehydrogenase</fullName>
        <ecNumber evidence="3 7">1.1.1.22</ecNumber>
    </recommendedName>
</protein>
<dbReference type="EC" id="1.1.1.22" evidence="3 7"/>
<evidence type="ECO:0000256" key="9">
    <source>
        <dbReference type="PIRSR" id="PIRSR500134-2"/>
    </source>
</evidence>
<dbReference type="SUPFAM" id="SSF52413">
    <property type="entry name" value="UDP-glucose/GDP-mannose dehydrogenase C-terminal domain"/>
    <property type="match status" value="1"/>
</dbReference>
<dbReference type="Pfam" id="PF03721">
    <property type="entry name" value="UDPG_MGDP_dh_N"/>
    <property type="match status" value="1"/>
</dbReference>
<dbReference type="GO" id="GO:0006065">
    <property type="term" value="P:UDP-glucuronate biosynthetic process"/>
    <property type="evidence" value="ECO:0007669"/>
    <property type="project" value="UniProtKB-UniPathway"/>
</dbReference>
<evidence type="ECO:0000313" key="12">
    <source>
        <dbReference type="EMBL" id="OAP86468.1"/>
    </source>
</evidence>
<dbReference type="GO" id="GO:0000271">
    <property type="term" value="P:polysaccharide biosynthetic process"/>
    <property type="evidence" value="ECO:0007669"/>
    <property type="project" value="InterPro"/>
</dbReference>
<feature type="binding site" evidence="10">
    <location>
        <position position="35"/>
    </location>
    <ligand>
        <name>NAD(+)</name>
        <dbReference type="ChEBI" id="CHEBI:57540"/>
    </ligand>
</feature>
<evidence type="ECO:0000256" key="1">
    <source>
        <dbReference type="ARBA" id="ARBA00004701"/>
    </source>
</evidence>
<evidence type="ECO:0000256" key="7">
    <source>
        <dbReference type="PIRNR" id="PIRNR000124"/>
    </source>
</evidence>
<comment type="catalytic activity">
    <reaction evidence="6 7">
        <text>UDP-alpha-D-glucose + 2 NAD(+) + H2O = UDP-alpha-D-glucuronate + 2 NADH + 3 H(+)</text>
        <dbReference type="Rhea" id="RHEA:23596"/>
        <dbReference type="ChEBI" id="CHEBI:15377"/>
        <dbReference type="ChEBI" id="CHEBI:15378"/>
        <dbReference type="ChEBI" id="CHEBI:57540"/>
        <dbReference type="ChEBI" id="CHEBI:57945"/>
        <dbReference type="ChEBI" id="CHEBI:58052"/>
        <dbReference type="ChEBI" id="CHEBI:58885"/>
        <dbReference type="EC" id="1.1.1.22"/>
    </reaction>
</comment>
<dbReference type="AlphaFoldDB" id="A0A179B453"/>
<dbReference type="UniPathway" id="UPA00038">
    <property type="reaction ID" value="UER00491"/>
</dbReference>
<gene>
    <name evidence="12" type="ORF">A4H34_04855</name>
</gene>
<keyword evidence="4 7" id="KW-0560">Oxidoreductase</keyword>
<dbReference type="SMART" id="SM00984">
    <property type="entry name" value="UDPG_MGDP_dh_C"/>
    <property type="match status" value="1"/>
</dbReference>
<dbReference type="InterPro" id="IPR014027">
    <property type="entry name" value="UDP-Glc/GDP-Man_DH_C"/>
</dbReference>
<dbReference type="InterPro" id="IPR014026">
    <property type="entry name" value="UDP-Glc/GDP-Man_DH_dimer"/>
</dbReference>
<feature type="binding site" evidence="9">
    <location>
        <begin position="147"/>
        <end position="150"/>
    </location>
    <ligand>
        <name>substrate</name>
    </ligand>
</feature>
<dbReference type="GO" id="GO:0051287">
    <property type="term" value="F:NAD binding"/>
    <property type="evidence" value="ECO:0007669"/>
    <property type="project" value="InterPro"/>
</dbReference>
<dbReference type="PANTHER" id="PTHR43750">
    <property type="entry name" value="UDP-GLUCOSE 6-DEHYDROGENASE TUAD"/>
    <property type="match status" value="1"/>
</dbReference>